<feature type="transmembrane region" description="Helical" evidence="1">
    <location>
        <begin position="81"/>
        <end position="101"/>
    </location>
</feature>
<dbReference type="EMBL" id="DWYS01000068">
    <property type="protein sequence ID" value="HJB07391.1"/>
    <property type="molecule type" value="Genomic_DNA"/>
</dbReference>
<evidence type="ECO:0000313" key="3">
    <source>
        <dbReference type="Proteomes" id="UP000886804"/>
    </source>
</evidence>
<keyword evidence="1" id="KW-0812">Transmembrane</keyword>
<dbReference type="Pfam" id="PF09913">
    <property type="entry name" value="DUF2142"/>
    <property type="match status" value="1"/>
</dbReference>
<feature type="transmembrane region" description="Helical" evidence="1">
    <location>
        <begin position="224"/>
        <end position="246"/>
    </location>
</feature>
<name>A0A9D2L7N4_9FIRM</name>
<feature type="transmembrane region" description="Helical" evidence="1">
    <location>
        <begin position="524"/>
        <end position="545"/>
    </location>
</feature>
<dbReference type="InterPro" id="IPR018674">
    <property type="entry name" value="DUF2142_membrane"/>
</dbReference>
<feature type="transmembrane region" description="Helical" evidence="1">
    <location>
        <begin position="274"/>
        <end position="294"/>
    </location>
</feature>
<reference evidence="2" key="2">
    <citation type="submission" date="2021-04" db="EMBL/GenBank/DDBJ databases">
        <authorList>
            <person name="Gilroy R."/>
        </authorList>
    </citation>
    <scope>NUCLEOTIDE SEQUENCE</scope>
    <source>
        <strain evidence="2">CHK188-4685</strain>
    </source>
</reference>
<feature type="transmembrane region" description="Helical" evidence="1">
    <location>
        <begin position="429"/>
        <end position="449"/>
    </location>
</feature>
<comment type="caution">
    <text evidence="2">The sequence shown here is derived from an EMBL/GenBank/DDBJ whole genome shotgun (WGS) entry which is preliminary data.</text>
</comment>
<feature type="transmembrane region" description="Helical" evidence="1">
    <location>
        <begin position="342"/>
        <end position="362"/>
    </location>
</feature>
<keyword evidence="1" id="KW-0472">Membrane</keyword>
<proteinExistence type="predicted"/>
<keyword evidence="1" id="KW-1133">Transmembrane helix</keyword>
<gene>
    <name evidence="2" type="ORF">H9716_05930</name>
</gene>
<accession>A0A9D2L7N4</accession>
<feature type="transmembrane region" description="Helical" evidence="1">
    <location>
        <begin position="306"/>
        <end position="330"/>
    </location>
</feature>
<feature type="transmembrane region" description="Helical" evidence="1">
    <location>
        <begin position="14"/>
        <end position="31"/>
    </location>
</feature>
<protein>
    <submittedName>
        <fullName evidence="2">DUF2142 domain-containing protein</fullName>
    </submittedName>
</protein>
<reference evidence="2" key="1">
    <citation type="journal article" date="2021" name="PeerJ">
        <title>Extensive microbial diversity within the chicken gut microbiome revealed by metagenomics and culture.</title>
        <authorList>
            <person name="Gilroy R."/>
            <person name="Ravi A."/>
            <person name="Getino M."/>
            <person name="Pursley I."/>
            <person name="Horton D.L."/>
            <person name="Alikhan N.F."/>
            <person name="Baker D."/>
            <person name="Gharbi K."/>
            <person name="Hall N."/>
            <person name="Watson M."/>
            <person name="Adriaenssens E.M."/>
            <person name="Foster-Nyarko E."/>
            <person name="Jarju S."/>
            <person name="Secka A."/>
            <person name="Antonio M."/>
            <person name="Oren A."/>
            <person name="Chaudhuri R.R."/>
            <person name="La Ragione R."/>
            <person name="Hildebrand F."/>
            <person name="Pallen M.J."/>
        </authorList>
    </citation>
    <scope>NUCLEOTIDE SEQUENCE</scope>
    <source>
        <strain evidence="2">CHK188-4685</strain>
    </source>
</reference>
<dbReference type="AlphaFoldDB" id="A0A9D2L7N4"/>
<sequence length="547" mass="59644">MTEMNDKSRAAAKGLRPVAAGMAAVLFLAAWHFLDVKDGSFQTGRNWLRGWYGLAVCWGMISLGILGFLALIRQKKWRPEVFFAVSGLLLGLLFMSVLPPLSAPDEVSHYVSSYQLSNRFLGKTAADPEGRVYIRSQDAWAEDVTDILADDGSSGSSEGAAVIFGQTVEQDTYEILRNRGFGGAEEESQEMVPSYQPAVRTTPLSYVPQALGISLGRLLGLGTLGLMFLGRISNLIFYCAAGFFAVRRTPFGKEVLCGVGLLPMSLHLASSMSYDVMILALTGYFLAVCLDLAYRAERVRLRDVLVLATVLAVMGPCKIVYGVIAGWCLLIPVKKFGGWGRWAAAAALVLGAFAAAMALVNLQTVAIYTGVEDRYIIWADEPGYSFAQLIHSPLKVLRLCYNTLAGYGEQLYSGLIGGMMGNLDPVLNVPYAVILALTVLLVILALRKPGEQLFMSLGQKVWIWFLCLLCLGALMFSMLLGWTPVSAAMIQGVQGRYLLPLLPAFLLTVKNDRVVRTWGKDGGILFAMACMDVYAILRIFSIVCLRV</sequence>
<evidence type="ECO:0000256" key="1">
    <source>
        <dbReference type="SAM" id="Phobius"/>
    </source>
</evidence>
<dbReference type="Proteomes" id="UP000886804">
    <property type="component" value="Unassembled WGS sequence"/>
</dbReference>
<feature type="transmembrane region" description="Helical" evidence="1">
    <location>
        <begin position="461"/>
        <end position="482"/>
    </location>
</feature>
<evidence type="ECO:0000313" key="2">
    <source>
        <dbReference type="EMBL" id="HJB07391.1"/>
    </source>
</evidence>
<organism evidence="2 3">
    <name type="scientific">Candidatus Enterocloster faecavium</name>
    <dbReference type="NCBI Taxonomy" id="2838560"/>
    <lineage>
        <taxon>Bacteria</taxon>
        <taxon>Bacillati</taxon>
        <taxon>Bacillota</taxon>
        <taxon>Clostridia</taxon>
        <taxon>Lachnospirales</taxon>
        <taxon>Lachnospiraceae</taxon>
        <taxon>Enterocloster</taxon>
    </lineage>
</organism>
<feature type="transmembrane region" description="Helical" evidence="1">
    <location>
        <begin position="51"/>
        <end position="72"/>
    </location>
</feature>